<evidence type="ECO:0000313" key="1">
    <source>
        <dbReference type="EMBL" id="OAF56125.1"/>
    </source>
</evidence>
<dbReference type="Proteomes" id="UP000077154">
    <property type="component" value="Unassembled WGS sequence"/>
</dbReference>
<dbReference type="eggNOG" id="ENOG502SEDQ">
    <property type="taxonomic scope" value="Eukaryota"/>
</dbReference>
<proteinExistence type="predicted"/>
<accession>A0A177A1H0</accession>
<reference evidence="1" key="1">
    <citation type="submission" date="2016-03" db="EMBL/GenBank/DDBJ databases">
        <title>Updated assembly of Pseudogymnoascus destructans, the fungus causing white-nose syndrome of bats.</title>
        <authorList>
            <person name="Palmer J.M."/>
            <person name="Drees K.P."/>
            <person name="Foster J.T."/>
            <person name="Lindner D.L."/>
        </authorList>
    </citation>
    <scope>NUCLEOTIDE SEQUENCE [LARGE SCALE GENOMIC DNA]</scope>
    <source>
        <strain evidence="1">20631-21</strain>
    </source>
</reference>
<dbReference type="VEuPathDB" id="FungiDB:GMDG_05067"/>
<dbReference type="RefSeq" id="XP_024321423.1">
    <property type="nucleotide sequence ID" value="XM_024471005.1"/>
</dbReference>
<name>A0A177A1H0_9PEZI</name>
<dbReference type="AlphaFoldDB" id="A0A177A1H0"/>
<dbReference type="OrthoDB" id="19014at2759"/>
<dbReference type="SUPFAM" id="SSF48403">
    <property type="entry name" value="Ankyrin repeat"/>
    <property type="match status" value="1"/>
</dbReference>
<gene>
    <name evidence="1" type="ORF">VC83_07434</name>
</gene>
<dbReference type="GeneID" id="36290479"/>
<dbReference type="InterPro" id="IPR036770">
    <property type="entry name" value="Ankyrin_rpt-contain_sf"/>
</dbReference>
<protein>
    <submittedName>
        <fullName evidence="1">Uncharacterized protein</fullName>
    </submittedName>
</protein>
<dbReference type="EMBL" id="KV441405">
    <property type="protein sequence ID" value="OAF56125.1"/>
    <property type="molecule type" value="Genomic_DNA"/>
</dbReference>
<sequence>MRLLDLPRELLLVIGRELHSQSDLATFLRAKRYLYSLLTPELYHRRDGAPKYLLWAATIDRPETLERARSLGHHGADYTAARFTRPDSLKLLIDAGYDVNLKSFDCGYTPLYEG</sequence>
<organism evidence="1">
    <name type="scientific">Pseudogymnoascus destructans</name>
    <dbReference type="NCBI Taxonomy" id="655981"/>
    <lineage>
        <taxon>Eukaryota</taxon>
        <taxon>Fungi</taxon>
        <taxon>Dikarya</taxon>
        <taxon>Ascomycota</taxon>
        <taxon>Pezizomycotina</taxon>
        <taxon>Leotiomycetes</taxon>
        <taxon>Thelebolales</taxon>
        <taxon>Thelebolaceae</taxon>
        <taxon>Pseudogymnoascus</taxon>
    </lineage>
</organism>